<feature type="region of interest" description="Disordered" evidence="1">
    <location>
        <begin position="70"/>
        <end position="107"/>
    </location>
</feature>
<feature type="region of interest" description="Disordered" evidence="1">
    <location>
        <begin position="126"/>
        <end position="171"/>
    </location>
</feature>
<comment type="caution">
    <text evidence="3">The sequence shown here is derived from an EMBL/GenBank/DDBJ whole genome shotgun (WGS) entry which is preliminary data.</text>
</comment>
<keyword evidence="4" id="KW-1185">Reference proteome</keyword>
<proteinExistence type="predicted"/>
<organism evidence="3 4">
    <name type="scientific">Sphingomonas chungangi</name>
    <dbReference type="NCBI Taxonomy" id="2683589"/>
    <lineage>
        <taxon>Bacteria</taxon>
        <taxon>Pseudomonadati</taxon>
        <taxon>Pseudomonadota</taxon>
        <taxon>Alphaproteobacteria</taxon>
        <taxon>Sphingomonadales</taxon>
        <taxon>Sphingomonadaceae</taxon>
        <taxon>Sphingomonas</taxon>
    </lineage>
</organism>
<evidence type="ECO:0000256" key="2">
    <source>
        <dbReference type="SAM" id="SignalP"/>
    </source>
</evidence>
<gene>
    <name evidence="3" type="ORF">HZF05_04850</name>
</gene>
<feature type="chain" id="PRO_5032834859" evidence="2">
    <location>
        <begin position="21"/>
        <end position="171"/>
    </location>
</feature>
<dbReference type="InterPro" id="IPR012899">
    <property type="entry name" value="LTXXQ"/>
</dbReference>
<protein>
    <submittedName>
        <fullName evidence="3">Spy/CpxP family protein refolding chaperone</fullName>
    </submittedName>
</protein>
<evidence type="ECO:0000313" key="3">
    <source>
        <dbReference type="EMBL" id="MBA2933420.1"/>
    </source>
</evidence>
<keyword evidence="2" id="KW-0732">Signal</keyword>
<dbReference type="Proteomes" id="UP000570166">
    <property type="component" value="Unassembled WGS sequence"/>
</dbReference>
<feature type="compositionally biased region" description="Basic and acidic residues" evidence="1">
    <location>
        <begin position="132"/>
        <end position="148"/>
    </location>
</feature>
<name>A0A838L3B7_9SPHN</name>
<dbReference type="GO" id="GO:0042597">
    <property type="term" value="C:periplasmic space"/>
    <property type="evidence" value="ECO:0007669"/>
    <property type="project" value="InterPro"/>
</dbReference>
<accession>A0A838L3B7</accession>
<sequence length="171" mass="18761">MNKTPIAALAAFLLSGIAIAADAPADHPRWNRADMEQRHAQREARRIDDMAVLLGLRPDQKPALTSYLQSLRPPHDEAGGMHRADPGRPSPADMTTPARLDAMAARADARDTMLKQKIAATRQFYASLSPEQQRRFDALDDLRRDRMHGGHGRMGGWHRPDGPGAPPPPAA</sequence>
<dbReference type="RefSeq" id="WP_160363258.1">
    <property type="nucleotide sequence ID" value="NZ_JACEIB010000003.1"/>
</dbReference>
<dbReference type="AlphaFoldDB" id="A0A838L3B7"/>
<reference evidence="3 4" key="1">
    <citation type="submission" date="2020-07" db="EMBL/GenBank/DDBJ databases">
        <authorList>
            <person name="Sun Q."/>
        </authorList>
    </citation>
    <scope>NUCLEOTIDE SEQUENCE [LARGE SCALE GENOMIC DNA]</scope>
    <source>
        <strain evidence="3 4">CGMCC 1.13654</strain>
    </source>
</reference>
<dbReference type="EMBL" id="JACEIB010000003">
    <property type="protein sequence ID" value="MBA2933420.1"/>
    <property type="molecule type" value="Genomic_DNA"/>
</dbReference>
<evidence type="ECO:0000256" key="1">
    <source>
        <dbReference type="SAM" id="MobiDB-lite"/>
    </source>
</evidence>
<feature type="compositionally biased region" description="Basic and acidic residues" evidence="1">
    <location>
        <begin position="73"/>
        <end position="86"/>
    </location>
</feature>
<feature type="signal peptide" evidence="2">
    <location>
        <begin position="1"/>
        <end position="20"/>
    </location>
</feature>
<dbReference type="Pfam" id="PF07813">
    <property type="entry name" value="LTXXQ"/>
    <property type="match status" value="1"/>
</dbReference>
<evidence type="ECO:0000313" key="4">
    <source>
        <dbReference type="Proteomes" id="UP000570166"/>
    </source>
</evidence>